<organism evidence="1">
    <name type="scientific">Tanacetum cinerariifolium</name>
    <name type="common">Dalmatian daisy</name>
    <name type="synonym">Chrysanthemum cinerariifolium</name>
    <dbReference type="NCBI Taxonomy" id="118510"/>
    <lineage>
        <taxon>Eukaryota</taxon>
        <taxon>Viridiplantae</taxon>
        <taxon>Streptophyta</taxon>
        <taxon>Embryophyta</taxon>
        <taxon>Tracheophyta</taxon>
        <taxon>Spermatophyta</taxon>
        <taxon>Magnoliopsida</taxon>
        <taxon>eudicotyledons</taxon>
        <taxon>Gunneridae</taxon>
        <taxon>Pentapetalae</taxon>
        <taxon>asterids</taxon>
        <taxon>campanulids</taxon>
        <taxon>Asterales</taxon>
        <taxon>Asteraceae</taxon>
        <taxon>Asteroideae</taxon>
        <taxon>Anthemideae</taxon>
        <taxon>Anthemidinae</taxon>
        <taxon>Tanacetum</taxon>
    </lineage>
</organism>
<comment type="caution">
    <text evidence="1">The sequence shown here is derived from an EMBL/GenBank/DDBJ whole genome shotgun (WGS) entry which is preliminary data.</text>
</comment>
<protein>
    <submittedName>
        <fullName evidence="1">Uncharacterized protein</fullName>
    </submittedName>
</protein>
<dbReference type="AlphaFoldDB" id="A0A699S0N3"/>
<name>A0A699S0N3_TANCI</name>
<gene>
    <name evidence="1" type="ORF">Tci_862929</name>
</gene>
<proteinExistence type="predicted"/>
<feature type="non-terminal residue" evidence="1">
    <location>
        <position position="1"/>
    </location>
</feature>
<sequence length="56" mass="6311">SDNLVKQVLGGRVISKLSCCNYLIHTSLQLTSAWRLIVFQLPCSHSPKLNALKMKR</sequence>
<dbReference type="EMBL" id="BKCJ011129087">
    <property type="protein sequence ID" value="GFC90959.1"/>
    <property type="molecule type" value="Genomic_DNA"/>
</dbReference>
<accession>A0A699S0N3</accession>
<reference evidence="1" key="1">
    <citation type="journal article" date="2019" name="Sci. Rep.">
        <title>Draft genome of Tanacetum cinerariifolium, the natural source of mosquito coil.</title>
        <authorList>
            <person name="Yamashiro T."/>
            <person name="Shiraishi A."/>
            <person name="Satake H."/>
            <person name="Nakayama K."/>
        </authorList>
    </citation>
    <scope>NUCLEOTIDE SEQUENCE</scope>
</reference>
<evidence type="ECO:0000313" key="1">
    <source>
        <dbReference type="EMBL" id="GFC90959.1"/>
    </source>
</evidence>